<dbReference type="AlphaFoldDB" id="A0A3B0XT50"/>
<dbReference type="PANTHER" id="PTHR44591">
    <property type="entry name" value="STRESS RESPONSE REGULATOR PROTEIN 1"/>
    <property type="match status" value="1"/>
</dbReference>
<gene>
    <name evidence="4" type="ORF">MNBD_GAMMA10-597</name>
</gene>
<dbReference type="InterPro" id="IPR050595">
    <property type="entry name" value="Bact_response_regulator"/>
</dbReference>
<dbReference type="PROSITE" id="PS50110">
    <property type="entry name" value="RESPONSE_REGULATORY"/>
    <property type="match status" value="1"/>
</dbReference>
<evidence type="ECO:0000259" key="3">
    <source>
        <dbReference type="PROSITE" id="PS50110"/>
    </source>
</evidence>
<sequence length="262" mass="28663">KLNRIVLQVLMNARNALANNSDQGHIKVNLSMEKTQDKCCLFCGKVINGKHAALSVLNNSSAAENRSFETIFAPDSTDTADTELRLVAQIIHDSNGHILIETQQNARTGVNWKKVSLLFNTLSASSSISTNRNTDLSGIHNKHLMVVDDENSVASYLGELLKSAGFQVSVFCDAVDALASFHNAPQTYDLLITDQEMPALRGHLLAERMLHIRPDLPVILCAAKNDFIDKEQANALNISALLTKPLDSAELLHHVATQLLDS</sequence>
<organism evidence="4">
    <name type="scientific">hydrothermal vent metagenome</name>
    <dbReference type="NCBI Taxonomy" id="652676"/>
    <lineage>
        <taxon>unclassified sequences</taxon>
        <taxon>metagenomes</taxon>
        <taxon>ecological metagenomes</taxon>
    </lineage>
</organism>
<name>A0A3B0XT50_9ZZZZ</name>
<dbReference type="InterPro" id="IPR011006">
    <property type="entry name" value="CheY-like_superfamily"/>
</dbReference>
<feature type="non-terminal residue" evidence="4">
    <location>
        <position position="1"/>
    </location>
</feature>
<dbReference type="Pfam" id="PF00072">
    <property type="entry name" value="Response_reg"/>
    <property type="match status" value="1"/>
</dbReference>
<dbReference type="GO" id="GO:0000160">
    <property type="term" value="P:phosphorelay signal transduction system"/>
    <property type="evidence" value="ECO:0007669"/>
    <property type="project" value="UniProtKB-KW"/>
</dbReference>
<dbReference type="SUPFAM" id="SSF52172">
    <property type="entry name" value="CheY-like"/>
    <property type="match status" value="1"/>
</dbReference>
<evidence type="ECO:0000313" key="4">
    <source>
        <dbReference type="EMBL" id="VAW67900.1"/>
    </source>
</evidence>
<keyword evidence="2" id="KW-0902">Two-component regulatory system</keyword>
<dbReference type="PANTHER" id="PTHR44591:SF14">
    <property type="entry name" value="PROTEIN PILG"/>
    <property type="match status" value="1"/>
</dbReference>
<dbReference type="InterPro" id="IPR001789">
    <property type="entry name" value="Sig_transdc_resp-reg_receiver"/>
</dbReference>
<dbReference type="SMART" id="SM00448">
    <property type="entry name" value="REC"/>
    <property type="match status" value="1"/>
</dbReference>
<feature type="domain" description="Response regulatory" evidence="3">
    <location>
        <begin position="143"/>
        <end position="259"/>
    </location>
</feature>
<protein>
    <recommendedName>
        <fullName evidence="3">Response regulatory domain-containing protein</fullName>
    </recommendedName>
</protein>
<proteinExistence type="predicted"/>
<dbReference type="Gene3D" id="3.40.50.2300">
    <property type="match status" value="1"/>
</dbReference>
<evidence type="ECO:0000256" key="2">
    <source>
        <dbReference type="ARBA" id="ARBA00023012"/>
    </source>
</evidence>
<keyword evidence="1" id="KW-0597">Phosphoprotein</keyword>
<dbReference type="CDD" id="cd00156">
    <property type="entry name" value="REC"/>
    <property type="match status" value="1"/>
</dbReference>
<evidence type="ECO:0000256" key="1">
    <source>
        <dbReference type="ARBA" id="ARBA00022553"/>
    </source>
</evidence>
<accession>A0A3B0XT50</accession>
<reference evidence="4" key="1">
    <citation type="submission" date="2018-06" db="EMBL/GenBank/DDBJ databases">
        <authorList>
            <person name="Zhirakovskaya E."/>
        </authorList>
    </citation>
    <scope>NUCLEOTIDE SEQUENCE</scope>
</reference>
<dbReference type="EMBL" id="UOFJ01000300">
    <property type="protein sequence ID" value="VAW67900.1"/>
    <property type="molecule type" value="Genomic_DNA"/>
</dbReference>